<dbReference type="EMBL" id="CP036275">
    <property type="protein sequence ID" value="QDU41405.1"/>
    <property type="molecule type" value="Genomic_DNA"/>
</dbReference>
<evidence type="ECO:0000313" key="3">
    <source>
        <dbReference type="Proteomes" id="UP000320496"/>
    </source>
</evidence>
<dbReference type="AlphaFoldDB" id="A0A517ZG04"/>
<dbReference type="KEGG" id="mri:Mal4_57720"/>
<evidence type="ECO:0000259" key="1">
    <source>
        <dbReference type="Pfam" id="PF12867"/>
    </source>
</evidence>
<dbReference type="Proteomes" id="UP000320496">
    <property type="component" value="Chromosome"/>
</dbReference>
<organism evidence="2 3">
    <name type="scientific">Maioricimonas rarisocia</name>
    <dbReference type="NCBI Taxonomy" id="2528026"/>
    <lineage>
        <taxon>Bacteria</taxon>
        <taxon>Pseudomonadati</taxon>
        <taxon>Planctomycetota</taxon>
        <taxon>Planctomycetia</taxon>
        <taxon>Planctomycetales</taxon>
        <taxon>Planctomycetaceae</taxon>
        <taxon>Maioricimonas</taxon>
    </lineage>
</organism>
<evidence type="ECO:0000313" key="2">
    <source>
        <dbReference type="EMBL" id="QDU41405.1"/>
    </source>
</evidence>
<dbReference type="InterPro" id="IPR024775">
    <property type="entry name" value="DinB-like"/>
</dbReference>
<dbReference type="SUPFAM" id="SSF109854">
    <property type="entry name" value="DinB/YfiT-like putative metalloenzymes"/>
    <property type="match status" value="1"/>
</dbReference>
<proteinExistence type="predicted"/>
<name>A0A517ZG04_9PLAN</name>
<accession>A0A517ZG04</accession>
<sequence length="166" mass="18460">MTAVASLLDELRAAREYTNGLLDHVPDGDWYRMPAEGVTHIAWQVGHLAWAELGLCLVRVCGMSPEEISLLPKHYGELFGKGSVPRTEDDRHPEPAELRAAADRVHAAALEAVSQLDDSVLDEPAGPPHLMFTSKREALRWCAHHELTHTGQIILLRRLLGHTARR</sequence>
<feature type="domain" description="DinB-like" evidence="1">
    <location>
        <begin position="11"/>
        <end position="153"/>
    </location>
</feature>
<protein>
    <submittedName>
        <fullName evidence="2">DinB superfamily protein</fullName>
    </submittedName>
</protein>
<dbReference type="Gene3D" id="1.20.120.450">
    <property type="entry name" value="dinb family like domain"/>
    <property type="match status" value="1"/>
</dbReference>
<keyword evidence="3" id="KW-1185">Reference proteome</keyword>
<dbReference type="OrthoDB" id="287241at2"/>
<dbReference type="InterPro" id="IPR034660">
    <property type="entry name" value="DinB/YfiT-like"/>
</dbReference>
<gene>
    <name evidence="2" type="ORF">Mal4_57720</name>
</gene>
<dbReference type="Pfam" id="PF12867">
    <property type="entry name" value="DinB_2"/>
    <property type="match status" value="1"/>
</dbReference>
<reference evidence="2 3" key="1">
    <citation type="submission" date="2019-02" db="EMBL/GenBank/DDBJ databases">
        <title>Deep-cultivation of Planctomycetes and their phenomic and genomic characterization uncovers novel biology.</title>
        <authorList>
            <person name="Wiegand S."/>
            <person name="Jogler M."/>
            <person name="Boedeker C."/>
            <person name="Pinto D."/>
            <person name="Vollmers J."/>
            <person name="Rivas-Marin E."/>
            <person name="Kohn T."/>
            <person name="Peeters S.H."/>
            <person name="Heuer A."/>
            <person name="Rast P."/>
            <person name="Oberbeckmann S."/>
            <person name="Bunk B."/>
            <person name="Jeske O."/>
            <person name="Meyerdierks A."/>
            <person name="Storesund J.E."/>
            <person name="Kallscheuer N."/>
            <person name="Luecker S."/>
            <person name="Lage O.M."/>
            <person name="Pohl T."/>
            <person name="Merkel B.J."/>
            <person name="Hornburger P."/>
            <person name="Mueller R.-W."/>
            <person name="Bruemmer F."/>
            <person name="Labrenz M."/>
            <person name="Spormann A.M."/>
            <person name="Op den Camp H."/>
            <person name="Overmann J."/>
            <person name="Amann R."/>
            <person name="Jetten M.S.M."/>
            <person name="Mascher T."/>
            <person name="Medema M.H."/>
            <person name="Devos D.P."/>
            <person name="Kaster A.-K."/>
            <person name="Ovreas L."/>
            <person name="Rohde M."/>
            <person name="Galperin M.Y."/>
            <person name="Jogler C."/>
        </authorList>
    </citation>
    <scope>NUCLEOTIDE SEQUENCE [LARGE SCALE GENOMIC DNA]</scope>
    <source>
        <strain evidence="2 3">Mal4</strain>
    </source>
</reference>
<dbReference type="RefSeq" id="WP_145372763.1">
    <property type="nucleotide sequence ID" value="NZ_CP036275.1"/>
</dbReference>